<dbReference type="Gene3D" id="4.10.280.10">
    <property type="entry name" value="Helix-loop-helix DNA-binding domain"/>
    <property type="match status" value="1"/>
</dbReference>
<dbReference type="GO" id="GO:0000977">
    <property type="term" value="F:RNA polymerase II transcription regulatory region sequence-specific DNA binding"/>
    <property type="evidence" value="ECO:0007669"/>
    <property type="project" value="TreeGrafter"/>
</dbReference>
<reference evidence="6" key="2">
    <citation type="journal article" date="2022" name="Hortic Res">
        <title>The genome of Dioscorea zingiberensis sheds light on the biosynthesis, origin and evolution of the medicinally important diosgenin saponins.</title>
        <authorList>
            <person name="Li Y."/>
            <person name="Tan C."/>
            <person name="Li Z."/>
            <person name="Guo J."/>
            <person name="Li S."/>
            <person name="Chen X."/>
            <person name="Wang C."/>
            <person name="Dai X."/>
            <person name="Yang H."/>
            <person name="Song W."/>
            <person name="Hou L."/>
            <person name="Xu J."/>
            <person name="Tong Z."/>
            <person name="Xu A."/>
            <person name="Yuan X."/>
            <person name="Wang W."/>
            <person name="Yang Q."/>
            <person name="Chen L."/>
            <person name="Sun Z."/>
            <person name="Wang K."/>
            <person name="Pan B."/>
            <person name="Chen J."/>
            <person name="Bao Y."/>
            <person name="Liu F."/>
            <person name="Qi X."/>
            <person name="Gang D.R."/>
            <person name="Wen J."/>
            <person name="Li J."/>
        </authorList>
    </citation>
    <scope>NUCLEOTIDE SEQUENCE</scope>
    <source>
        <strain evidence="6">Dzin_1.0</strain>
    </source>
</reference>
<dbReference type="PROSITE" id="PS50888">
    <property type="entry name" value="BHLH"/>
    <property type="match status" value="1"/>
</dbReference>
<dbReference type="PANTHER" id="PTHR13935:SF46">
    <property type="entry name" value="TRANSCRIPTION FACTOR BHLH167-RELATED"/>
    <property type="match status" value="1"/>
</dbReference>
<dbReference type="OrthoDB" id="1870484at2759"/>
<evidence type="ECO:0000313" key="7">
    <source>
        <dbReference type="Proteomes" id="UP001085076"/>
    </source>
</evidence>
<dbReference type="InterPro" id="IPR036638">
    <property type="entry name" value="HLH_DNA-bd_sf"/>
</dbReference>
<comment type="similarity">
    <text evidence="1">Belongs to the bHLH protein family.</text>
</comment>
<sequence length="174" mass="20292">MAPSMKRLKIERKTLEKNRRLHMKCLCLKLSSLIPNELKTSSKSSLTQEDNLDLAATYIEKLRERVERLKEMKKVRRNNNNNEEIDGEEMPVIEVRLVDSNLEVVLIISKLKYQRVPMFHEVISVLEEEGAETTNASFSIVSDKIFHTIHSKIICSQIEFNASRILERLQEMVH</sequence>
<feature type="coiled-coil region" evidence="4">
    <location>
        <begin position="52"/>
        <end position="79"/>
    </location>
</feature>
<keyword evidence="7" id="KW-1185">Reference proteome</keyword>
<dbReference type="Proteomes" id="UP001085076">
    <property type="component" value="Miscellaneous, Linkage group lg01"/>
</dbReference>
<dbReference type="AlphaFoldDB" id="A0A9D5HQR2"/>
<accession>A0A9D5HQR2</accession>
<proteinExistence type="inferred from homology"/>
<feature type="domain" description="BHLH" evidence="5">
    <location>
        <begin position="7"/>
        <end position="62"/>
    </location>
</feature>
<reference evidence="6" key="1">
    <citation type="submission" date="2021-03" db="EMBL/GenBank/DDBJ databases">
        <authorList>
            <person name="Li Z."/>
            <person name="Yang C."/>
        </authorList>
    </citation>
    <scope>NUCLEOTIDE SEQUENCE</scope>
    <source>
        <strain evidence="6">Dzin_1.0</strain>
        <tissue evidence="6">Leaf</tissue>
    </source>
</reference>
<evidence type="ECO:0000259" key="5">
    <source>
        <dbReference type="PROSITE" id="PS50888"/>
    </source>
</evidence>
<evidence type="ECO:0000256" key="1">
    <source>
        <dbReference type="ARBA" id="ARBA00005510"/>
    </source>
</evidence>
<dbReference type="GO" id="GO:0090575">
    <property type="term" value="C:RNA polymerase II transcription regulator complex"/>
    <property type="evidence" value="ECO:0007669"/>
    <property type="project" value="TreeGrafter"/>
</dbReference>
<gene>
    <name evidence="6" type="ORF">J5N97_004186</name>
</gene>
<evidence type="ECO:0000256" key="2">
    <source>
        <dbReference type="ARBA" id="ARBA00023015"/>
    </source>
</evidence>
<dbReference type="InterPro" id="IPR011598">
    <property type="entry name" value="bHLH_dom"/>
</dbReference>
<keyword evidence="4" id="KW-0175">Coiled coil</keyword>
<keyword evidence="3" id="KW-0804">Transcription</keyword>
<dbReference type="GO" id="GO:0000981">
    <property type="term" value="F:DNA-binding transcription factor activity, RNA polymerase II-specific"/>
    <property type="evidence" value="ECO:0007669"/>
    <property type="project" value="TreeGrafter"/>
</dbReference>
<evidence type="ECO:0000313" key="6">
    <source>
        <dbReference type="EMBL" id="KAJ0985830.1"/>
    </source>
</evidence>
<dbReference type="InterPro" id="IPR015660">
    <property type="entry name" value="MASH1/Ascl1a-like"/>
</dbReference>
<dbReference type="GO" id="GO:0046983">
    <property type="term" value="F:protein dimerization activity"/>
    <property type="evidence" value="ECO:0007669"/>
    <property type="project" value="InterPro"/>
</dbReference>
<dbReference type="EMBL" id="JAGGNH010000001">
    <property type="protein sequence ID" value="KAJ0985830.1"/>
    <property type="molecule type" value="Genomic_DNA"/>
</dbReference>
<dbReference type="PANTHER" id="PTHR13935">
    <property type="entry name" value="ACHAETE-SCUTE TRANSCRIPTION FACTOR-RELATED"/>
    <property type="match status" value="1"/>
</dbReference>
<keyword evidence="2" id="KW-0805">Transcription regulation</keyword>
<organism evidence="6 7">
    <name type="scientific">Dioscorea zingiberensis</name>
    <dbReference type="NCBI Taxonomy" id="325984"/>
    <lineage>
        <taxon>Eukaryota</taxon>
        <taxon>Viridiplantae</taxon>
        <taxon>Streptophyta</taxon>
        <taxon>Embryophyta</taxon>
        <taxon>Tracheophyta</taxon>
        <taxon>Spermatophyta</taxon>
        <taxon>Magnoliopsida</taxon>
        <taxon>Liliopsida</taxon>
        <taxon>Dioscoreales</taxon>
        <taxon>Dioscoreaceae</taxon>
        <taxon>Dioscorea</taxon>
    </lineage>
</organism>
<name>A0A9D5HQR2_9LILI</name>
<comment type="caution">
    <text evidence="6">The sequence shown here is derived from an EMBL/GenBank/DDBJ whole genome shotgun (WGS) entry which is preliminary data.</text>
</comment>
<evidence type="ECO:0000256" key="3">
    <source>
        <dbReference type="ARBA" id="ARBA00023163"/>
    </source>
</evidence>
<protein>
    <recommendedName>
        <fullName evidence="5">BHLH domain-containing protein</fullName>
    </recommendedName>
</protein>
<dbReference type="SUPFAM" id="SSF47459">
    <property type="entry name" value="HLH, helix-loop-helix DNA-binding domain"/>
    <property type="match status" value="1"/>
</dbReference>
<evidence type="ECO:0000256" key="4">
    <source>
        <dbReference type="SAM" id="Coils"/>
    </source>
</evidence>